<proteinExistence type="predicted"/>
<dbReference type="InParanoid" id="Q5KJE1"/>
<name>Q5KJE1_CRYD1</name>
<dbReference type="STRING" id="214684.Q5KJE1"/>
<keyword evidence="3" id="KW-1185">Reference proteome</keyword>
<dbReference type="EMBL" id="AE017343">
    <property type="protein sequence ID" value="AAW42622.1"/>
    <property type="molecule type" value="Genomic_DNA"/>
</dbReference>
<dbReference type="AlphaFoldDB" id="Q5KJE1"/>
<dbReference type="VEuPathDB" id="FungiDB:CNC06860"/>
<dbReference type="PANTHER" id="PTHR28206">
    <property type="entry name" value="NUCLEOPORIN POM152"/>
    <property type="match status" value="1"/>
</dbReference>
<accession>Q55WV8</accession>
<dbReference type="RefSeq" id="XP_024512531.1">
    <property type="nucleotide sequence ID" value="XM_024656907.1"/>
</dbReference>
<dbReference type="GeneID" id="3256578"/>
<dbReference type="PaxDb" id="214684-Q5KJE1"/>
<dbReference type="HOGENOM" id="CLU_1019484_0_0_1"/>
<organism evidence="2 3">
    <name type="scientific">Cryptococcus deneoformans (strain JEC21 / ATCC MYA-565)</name>
    <name type="common">Cryptococcus neoformans var. neoformans serotype D</name>
    <dbReference type="NCBI Taxonomy" id="214684"/>
    <lineage>
        <taxon>Eukaryota</taxon>
        <taxon>Fungi</taxon>
        <taxon>Dikarya</taxon>
        <taxon>Basidiomycota</taxon>
        <taxon>Agaricomycotina</taxon>
        <taxon>Tremellomycetes</taxon>
        <taxon>Tremellales</taxon>
        <taxon>Cryptococcaceae</taxon>
        <taxon>Cryptococcus</taxon>
        <taxon>Cryptococcus neoformans species complex</taxon>
    </lineage>
</organism>
<reference evidence="2 3" key="1">
    <citation type="journal article" date="2005" name="Science">
        <title>The genome of the basidiomycetous yeast and human pathogen Cryptococcus neoformans.</title>
        <authorList>
            <person name="Loftus B.J."/>
            <person name="Fung E."/>
            <person name="Roncaglia P."/>
            <person name="Rowley D."/>
            <person name="Amedeo P."/>
            <person name="Bruno D."/>
            <person name="Vamathevan J."/>
            <person name="Miranda M."/>
            <person name="Anderson I.J."/>
            <person name="Fraser J.A."/>
            <person name="Allen J.E."/>
            <person name="Bosdet I.E."/>
            <person name="Brent M.R."/>
            <person name="Chiu R."/>
            <person name="Doering T.L."/>
            <person name="Donlin M.J."/>
            <person name="D'Souza C.A."/>
            <person name="Fox D.S."/>
            <person name="Grinberg V."/>
            <person name="Fu J."/>
            <person name="Fukushima M."/>
            <person name="Haas B.J."/>
            <person name="Huang J.C."/>
            <person name="Janbon G."/>
            <person name="Jones S.J."/>
            <person name="Koo H.L."/>
            <person name="Krzywinski M.I."/>
            <person name="Kwon-Chung J.K."/>
            <person name="Lengeler K.B."/>
            <person name="Maiti R."/>
            <person name="Marra M.A."/>
            <person name="Marra R.E."/>
            <person name="Mathewson C.A."/>
            <person name="Mitchell T.G."/>
            <person name="Pertea M."/>
            <person name="Riggs F.R."/>
            <person name="Salzberg S.L."/>
            <person name="Schein J.E."/>
            <person name="Shvartsbeyn A."/>
            <person name="Shin H."/>
            <person name="Shumway M."/>
            <person name="Specht C.A."/>
            <person name="Suh B.B."/>
            <person name="Tenney A."/>
            <person name="Utterback T.R."/>
            <person name="Wickes B.L."/>
            <person name="Wortman J.R."/>
            <person name="Wye N.H."/>
            <person name="Kronstad J.W."/>
            <person name="Lodge J.K."/>
            <person name="Heitman J."/>
            <person name="Davis R.W."/>
            <person name="Fraser C.M."/>
            <person name="Hyman R.W."/>
        </authorList>
    </citation>
    <scope>NUCLEOTIDE SEQUENCE [LARGE SCALE GENOMIC DNA]</scope>
    <source>
        <strain evidence="3">JEC21 / ATCC MYA-565</strain>
    </source>
</reference>
<dbReference type="InterPro" id="IPR037701">
    <property type="entry name" value="Pom152"/>
</dbReference>
<sequence length="273" mass="30224">MKRSPTRPPRLRITDGDDDEDGGLELEPEIDPLSALVLQSGGRVVGHPKDIDPSTLPSVKPHDSMSLVSRNLAPSENILFLTVSKPSVITLSNVMDKKGDKFHITPRREAVIIECPTGGKFVEEHRGKVVHKPEKPKSAELRCVGDEEMVYFQARGVSPLRVGWEKKSKDKSENGFIEAALKFAGQAPFELGYRHTSGGRTSRHVLKSVQEIGILHLSTEPGSHLYDFLSLADGIPRRMCPSLWSMRCLADRLRGPQSLSYRPAVQAFLLASR</sequence>
<dbReference type="PANTHER" id="PTHR28206:SF1">
    <property type="entry name" value="NUCLEOPORIN POM152"/>
    <property type="match status" value="1"/>
</dbReference>
<protein>
    <submittedName>
        <fullName evidence="2">Uncharacterized protein</fullName>
    </submittedName>
</protein>
<evidence type="ECO:0000313" key="3">
    <source>
        <dbReference type="Proteomes" id="UP000002149"/>
    </source>
</evidence>
<evidence type="ECO:0000256" key="1">
    <source>
        <dbReference type="SAM" id="MobiDB-lite"/>
    </source>
</evidence>
<accession>Q5KJE1</accession>
<evidence type="ECO:0000313" key="2">
    <source>
        <dbReference type="EMBL" id="AAW42622.1"/>
    </source>
</evidence>
<feature type="region of interest" description="Disordered" evidence="1">
    <location>
        <begin position="1"/>
        <end position="26"/>
    </location>
</feature>
<dbReference type="Proteomes" id="UP000002149">
    <property type="component" value="Chromosome 3"/>
</dbReference>
<feature type="compositionally biased region" description="Acidic residues" evidence="1">
    <location>
        <begin position="16"/>
        <end position="26"/>
    </location>
</feature>
<dbReference type="GO" id="GO:0017056">
    <property type="term" value="F:structural constituent of nuclear pore"/>
    <property type="evidence" value="ECO:0007669"/>
    <property type="project" value="InterPro"/>
</dbReference>
<dbReference type="KEGG" id="cne:CNC06860"/>
<gene>
    <name evidence="2" type="ordered locus">CNC06860</name>
</gene>